<evidence type="ECO:0000256" key="2">
    <source>
        <dbReference type="ARBA" id="ARBA00022448"/>
    </source>
</evidence>
<dbReference type="GO" id="GO:0005886">
    <property type="term" value="C:plasma membrane"/>
    <property type="evidence" value="ECO:0007669"/>
    <property type="project" value="UniProtKB-SubCell"/>
</dbReference>
<dbReference type="InterPro" id="IPR003352">
    <property type="entry name" value="PTS_EIIC"/>
</dbReference>
<dbReference type="Pfam" id="PF02378">
    <property type="entry name" value="PTS_EIIC"/>
    <property type="match status" value="1"/>
</dbReference>
<gene>
    <name evidence="11" type="ORF">GNF81_22255</name>
</gene>
<evidence type="ECO:0000256" key="1">
    <source>
        <dbReference type="ARBA" id="ARBA00004651"/>
    </source>
</evidence>
<comment type="subcellular location">
    <subcellularLocation>
        <location evidence="1">Cell membrane</location>
        <topology evidence="1">Multi-pass membrane protein</topology>
    </subcellularLocation>
</comment>
<keyword evidence="2" id="KW-0813">Transport</keyword>
<dbReference type="GO" id="GO:0008982">
    <property type="term" value="F:protein-N(PI)-phosphohistidine-sugar phosphotransferase activity"/>
    <property type="evidence" value="ECO:0007669"/>
    <property type="project" value="InterPro"/>
</dbReference>
<evidence type="ECO:0000313" key="12">
    <source>
        <dbReference type="Proteomes" id="UP001289066"/>
    </source>
</evidence>
<feature type="transmembrane region" description="Helical" evidence="9">
    <location>
        <begin position="20"/>
        <end position="47"/>
    </location>
</feature>
<dbReference type="GO" id="GO:0090589">
    <property type="term" value="F:protein-phosphocysteine-trehalose phosphotransferase system transporter activity"/>
    <property type="evidence" value="ECO:0007669"/>
    <property type="project" value="TreeGrafter"/>
</dbReference>
<dbReference type="Proteomes" id="UP001289066">
    <property type="component" value="Unassembled WGS sequence"/>
</dbReference>
<sequence length="127" mass="13756">SEDNKNKKPFDKFIDVISGIFQPILGVLTAAGMIKGFLALFSALGWVTPDSGTYMILNVIGDAMFMYLPVMLGYTAAKKFGLKPFVGLIIGIALCYPAIQQGTLSATLEPLYTLFDGTMFASPVYIE</sequence>
<feature type="transmembrane region" description="Helical" evidence="9">
    <location>
        <begin position="81"/>
        <end position="99"/>
    </location>
</feature>
<dbReference type="InterPro" id="IPR050558">
    <property type="entry name" value="PTS_Sugar-Specific_Components"/>
</dbReference>
<evidence type="ECO:0000256" key="3">
    <source>
        <dbReference type="ARBA" id="ARBA00022475"/>
    </source>
</evidence>
<feature type="transmembrane region" description="Helical" evidence="9">
    <location>
        <begin position="53"/>
        <end position="74"/>
    </location>
</feature>
<reference evidence="11" key="1">
    <citation type="submission" date="2019-11" db="EMBL/GenBank/DDBJ databases">
        <title>Characterization of Clostridium perfringens isolates from swine manure treated agricultural soils.</title>
        <authorList>
            <person name="Wushke S.T."/>
        </authorList>
    </citation>
    <scope>NUCLEOTIDE SEQUENCE</scope>
    <source>
        <strain evidence="11">X15</strain>
    </source>
</reference>
<evidence type="ECO:0000256" key="7">
    <source>
        <dbReference type="ARBA" id="ARBA00022989"/>
    </source>
</evidence>
<dbReference type="AlphaFoldDB" id="A0AAW9J9M2"/>
<evidence type="ECO:0000256" key="9">
    <source>
        <dbReference type="SAM" id="Phobius"/>
    </source>
</evidence>
<accession>A0AAW9J9M2</accession>
<evidence type="ECO:0000256" key="5">
    <source>
        <dbReference type="ARBA" id="ARBA00022683"/>
    </source>
</evidence>
<keyword evidence="8 9" id="KW-0472">Membrane</keyword>
<evidence type="ECO:0000256" key="6">
    <source>
        <dbReference type="ARBA" id="ARBA00022692"/>
    </source>
</evidence>
<evidence type="ECO:0000313" key="11">
    <source>
        <dbReference type="EMBL" id="MDZ5035403.1"/>
    </source>
</evidence>
<keyword evidence="6 9" id="KW-0812">Transmembrane</keyword>
<organism evidence="11 12">
    <name type="scientific">Clostridium perfringens</name>
    <dbReference type="NCBI Taxonomy" id="1502"/>
    <lineage>
        <taxon>Bacteria</taxon>
        <taxon>Bacillati</taxon>
        <taxon>Bacillota</taxon>
        <taxon>Clostridia</taxon>
        <taxon>Eubacteriales</taxon>
        <taxon>Clostridiaceae</taxon>
        <taxon>Clostridium</taxon>
    </lineage>
</organism>
<keyword evidence="7 9" id="KW-1133">Transmembrane helix</keyword>
<proteinExistence type="predicted"/>
<feature type="non-terminal residue" evidence="11">
    <location>
        <position position="1"/>
    </location>
</feature>
<dbReference type="GO" id="GO:0015771">
    <property type="term" value="P:trehalose transport"/>
    <property type="evidence" value="ECO:0007669"/>
    <property type="project" value="TreeGrafter"/>
</dbReference>
<dbReference type="RefSeq" id="WP_322413689.1">
    <property type="nucleotide sequence ID" value="NZ_WNVG01001605.1"/>
</dbReference>
<dbReference type="PROSITE" id="PS51103">
    <property type="entry name" value="PTS_EIIC_TYPE_1"/>
    <property type="match status" value="1"/>
</dbReference>
<name>A0AAW9J9M2_CLOPF</name>
<dbReference type="EMBL" id="WNVG01001605">
    <property type="protein sequence ID" value="MDZ5035403.1"/>
    <property type="molecule type" value="Genomic_DNA"/>
</dbReference>
<keyword evidence="5" id="KW-0598">Phosphotransferase system</keyword>
<comment type="caution">
    <text evidence="11">The sequence shown here is derived from an EMBL/GenBank/DDBJ whole genome shotgun (WGS) entry which is preliminary data.</text>
</comment>
<keyword evidence="3" id="KW-1003">Cell membrane</keyword>
<feature type="non-terminal residue" evidence="11">
    <location>
        <position position="127"/>
    </location>
</feature>
<protein>
    <submittedName>
        <fullName evidence="11">PTS beta-glucoside transporter subunit IIABC</fullName>
    </submittedName>
</protein>
<feature type="domain" description="PTS EIIC type-1" evidence="10">
    <location>
        <begin position="15"/>
        <end position="127"/>
    </location>
</feature>
<keyword evidence="4" id="KW-0762">Sugar transport</keyword>
<evidence type="ECO:0000256" key="4">
    <source>
        <dbReference type="ARBA" id="ARBA00022597"/>
    </source>
</evidence>
<dbReference type="PANTHER" id="PTHR30175">
    <property type="entry name" value="PHOSPHOTRANSFERASE SYSTEM TRANSPORT PROTEIN"/>
    <property type="match status" value="1"/>
</dbReference>
<dbReference type="PANTHER" id="PTHR30175:SF1">
    <property type="entry name" value="PTS SYSTEM ARBUTIN-, CELLOBIOSE-, AND SALICIN-SPECIFIC EIIBC COMPONENT-RELATED"/>
    <property type="match status" value="1"/>
</dbReference>
<evidence type="ECO:0000256" key="8">
    <source>
        <dbReference type="ARBA" id="ARBA00023136"/>
    </source>
</evidence>
<evidence type="ECO:0000259" key="10">
    <source>
        <dbReference type="PROSITE" id="PS51103"/>
    </source>
</evidence>
<dbReference type="GO" id="GO:0009401">
    <property type="term" value="P:phosphoenolpyruvate-dependent sugar phosphotransferase system"/>
    <property type="evidence" value="ECO:0007669"/>
    <property type="project" value="UniProtKB-KW"/>
</dbReference>
<dbReference type="InterPro" id="IPR013013">
    <property type="entry name" value="PTS_EIIC_1"/>
</dbReference>